<protein>
    <submittedName>
        <fullName evidence="6">NAD-dependent succinate-semialdehyde dehydrogenase</fullName>
    </submittedName>
</protein>
<evidence type="ECO:0000256" key="2">
    <source>
        <dbReference type="ARBA" id="ARBA00023002"/>
    </source>
</evidence>
<dbReference type="PROSITE" id="PS00070">
    <property type="entry name" value="ALDEHYDE_DEHYDR_CYS"/>
    <property type="match status" value="1"/>
</dbReference>
<dbReference type="RefSeq" id="WP_198478160.1">
    <property type="nucleotide sequence ID" value="NZ_JADGMQ010000019.1"/>
</dbReference>
<dbReference type="PANTHER" id="PTHR43353:SF5">
    <property type="entry name" value="SUCCINATE-SEMIALDEHYDE DEHYDROGENASE, MITOCHONDRIAL"/>
    <property type="match status" value="1"/>
</dbReference>
<evidence type="ECO:0000256" key="3">
    <source>
        <dbReference type="PROSITE-ProRule" id="PRU10007"/>
    </source>
</evidence>
<dbReference type="EMBL" id="JADGMQ010000019">
    <property type="protein sequence ID" value="MBI1622627.1"/>
    <property type="molecule type" value="Genomic_DNA"/>
</dbReference>
<dbReference type="InterPro" id="IPR016162">
    <property type="entry name" value="Ald_DH_N"/>
</dbReference>
<accession>A0ABS0SH37</accession>
<feature type="active site" evidence="3">
    <location>
        <position position="256"/>
    </location>
</feature>
<proteinExistence type="inferred from homology"/>
<dbReference type="InterPro" id="IPR029510">
    <property type="entry name" value="Ald_DH_CS_GLU"/>
</dbReference>
<evidence type="ECO:0000313" key="6">
    <source>
        <dbReference type="EMBL" id="MBI1622627.1"/>
    </source>
</evidence>
<evidence type="ECO:0000259" key="5">
    <source>
        <dbReference type="Pfam" id="PF00171"/>
    </source>
</evidence>
<dbReference type="CDD" id="cd07103">
    <property type="entry name" value="ALDH_F5_SSADH_GabD"/>
    <property type="match status" value="1"/>
</dbReference>
<dbReference type="SUPFAM" id="SSF53720">
    <property type="entry name" value="ALDH-like"/>
    <property type="match status" value="1"/>
</dbReference>
<dbReference type="InterPro" id="IPR010102">
    <property type="entry name" value="Succ_semiAld_DH"/>
</dbReference>
<feature type="domain" description="Aldehyde dehydrogenase" evidence="5">
    <location>
        <begin position="20"/>
        <end position="477"/>
    </location>
</feature>
<dbReference type="InterPro" id="IPR016161">
    <property type="entry name" value="Ald_DH/histidinol_DH"/>
</dbReference>
<dbReference type="InterPro" id="IPR015590">
    <property type="entry name" value="Aldehyde_DH_dom"/>
</dbReference>
<dbReference type="InterPro" id="IPR016160">
    <property type="entry name" value="Ald_DH_CS_CYS"/>
</dbReference>
<keyword evidence="7" id="KW-1185">Reference proteome</keyword>
<dbReference type="InterPro" id="IPR016163">
    <property type="entry name" value="Ald_DH_C"/>
</dbReference>
<dbReference type="Gene3D" id="3.40.309.10">
    <property type="entry name" value="Aldehyde Dehydrogenase, Chain A, domain 2"/>
    <property type="match status" value="1"/>
</dbReference>
<dbReference type="PROSITE" id="PS00687">
    <property type="entry name" value="ALDEHYDE_DEHYDR_GLU"/>
    <property type="match status" value="1"/>
</dbReference>
<sequence>MLPLKDPSLLIDKCLVNGKWVGAQSGKTVDVTNPATGDVIARIPSMSAQEVEDVIGHANAAFRPWARRSAKERSAILRKWFDLMTENADDLAVILTSEQGKPLAEARGEIVYAASFVEWFAEEAKRVYGDTIPAPQADKRITVIRQPVGVTAAITPWNFPAAMITRKAAPALAAGCTMIVRPADLTPLTALALGVLAERAGVPAGVLQFVTGSSRVIGKVLTDSDVVRKLSFTGSTEVGRVLMEQSAATIKRLSLELGGNAPFIVFDDADLDAAVEGAMIAKFRNAGQTCVCANRIFVQRGVYDAFADKLAARVSALKVGNGMELGTEIGPMIEEKGIEKVLAHIDDAISKGAELKVGGKRLDGLMLQPAVLTGVTTDMTVTQEETFGPLAPLYAFDTEEEAVAMANDTIFGLAAYFYTKDHARAVRVSEDLEYGMVGHNTGLISNEMSPFGGVKQSGLGREGSKYGIEEYLEMKYICSAV</sequence>
<reference evidence="6 7" key="1">
    <citation type="submission" date="2020-10" db="EMBL/GenBank/DDBJ databases">
        <title>Aquamicrobium zhengzhouensis sp. nov., a exopolysaccharide producing bacterium isolated from farmland soil.</title>
        <authorList>
            <person name="Wang X."/>
        </authorList>
    </citation>
    <scope>NUCLEOTIDE SEQUENCE [LARGE SCALE GENOMIC DNA]</scope>
    <source>
        <strain evidence="7">cd-1</strain>
    </source>
</reference>
<comment type="caution">
    <text evidence="6">The sequence shown here is derived from an EMBL/GenBank/DDBJ whole genome shotgun (WGS) entry which is preliminary data.</text>
</comment>
<dbReference type="Pfam" id="PF00171">
    <property type="entry name" value="Aldedh"/>
    <property type="match status" value="1"/>
</dbReference>
<dbReference type="PANTHER" id="PTHR43353">
    <property type="entry name" value="SUCCINATE-SEMIALDEHYDE DEHYDROGENASE, MITOCHONDRIAL"/>
    <property type="match status" value="1"/>
</dbReference>
<dbReference type="Gene3D" id="3.40.605.10">
    <property type="entry name" value="Aldehyde Dehydrogenase, Chain A, domain 1"/>
    <property type="match status" value="1"/>
</dbReference>
<dbReference type="NCBIfam" id="TIGR01780">
    <property type="entry name" value="SSADH"/>
    <property type="match status" value="1"/>
</dbReference>
<evidence type="ECO:0000256" key="1">
    <source>
        <dbReference type="ARBA" id="ARBA00009986"/>
    </source>
</evidence>
<comment type="similarity">
    <text evidence="1 4">Belongs to the aldehyde dehydrogenase family.</text>
</comment>
<gene>
    <name evidence="6" type="ORF">IOD40_18385</name>
</gene>
<evidence type="ECO:0000313" key="7">
    <source>
        <dbReference type="Proteomes" id="UP000601789"/>
    </source>
</evidence>
<organism evidence="6 7">
    <name type="scientific">Aquamicrobium zhengzhouense</name>
    <dbReference type="NCBI Taxonomy" id="2781738"/>
    <lineage>
        <taxon>Bacteria</taxon>
        <taxon>Pseudomonadati</taxon>
        <taxon>Pseudomonadota</taxon>
        <taxon>Alphaproteobacteria</taxon>
        <taxon>Hyphomicrobiales</taxon>
        <taxon>Phyllobacteriaceae</taxon>
        <taxon>Aquamicrobium</taxon>
    </lineage>
</organism>
<evidence type="ECO:0000256" key="4">
    <source>
        <dbReference type="RuleBase" id="RU003345"/>
    </source>
</evidence>
<dbReference type="InterPro" id="IPR050740">
    <property type="entry name" value="Aldehyde_DH_Superfamily"/>
</dbReference>
<dbReference type="Proteomes" id="UP000601789">
    <property type="component" value="Unassembled WGS sequence"/>
</dbReference>
<keyword evidence="2 4" id="KW-0560">Oxidoreductase</keyword>
<name>A0ABS0SH37_9HYPH</name>